<dbReference type="AlphaFoldDB" id="G7V5Z8"/>
<name>G7V5Z8_THELD</name>
<dbReference type="InterPro" id="IPR032095">
    <property type="entry name" value="Sacchrp_dh-like_C"/>
</dbReference>
<dbReference type="InterPro" id="IPR036291">
    <property type="entry name" value="NAD(P)-bd_dom_sf"/>
</dbReference>
<feature type="domain" description="Saccharopine dehydrogenase NADP binding" evidence="2">
    <location>
        <begin position="6"/>
        <end position="137"/>
    </location>
</feature>
<dbReference type="KEGG" id="tli:Tlie_0157"/>
<dbReference type="Gene3D" id="3.30.360.10">
    <property type="entry name" value="Dihydrodipicolinate Reductase, domain 2"/>
    <property type="match status" value="1"/>
</dbReference>
<keyword evidence="5" id="KW-1185">Reference proteome</keyword>
<dbReference type="GO" id="GO:0016491">
    <property type="term" value="F:oxidoreductase activity"/>
    <property type="evidence" value="ECO:0007669"/>
    <property type="project" value="UniProtKB-KW"/>
</dbReference>
<dbReference type="PANTHER" id="PTHR11133">
    <property type="entry name" value="SACCHAROPINE DEHYDROGENASE"/>
    <property type="match status" value="1"/>
</dbReference>
<evidence type="ECO:0000259" key="2">
    <source>
        <dbReference type="Pfam" id="PF03435"/>
    </source>
</evidence>
<dbReference type="InterPro" id="IPR051168">
    <property type="entry name" value="AASS"/>
</dbReference>
<organism evidence="4 5">
    <name type="scientific">Thermovirga lienii (strain ATCC BAA-1197 / DSM 17291 / Cas60314)</name>
    <dbReference type="NCBI Taxonomy" id="580340"/>
    <lineage>
        <taxon>Bacteria</taxon>
        <taxon>Thermotogati</taxon>
        <taxon>Synergistota</taxon>
        <taxon>Synergistia</taxon>
        <taxon>Synergistales</taxon>
        <taxon>Thermovirgaceae</taxon>
        <taxon>Thermovirga</taxon>
    </lineage>
</organism>
<accession>G7V5Z8</accession>
<evidence type="ECO:0000259" key="3">
    <source>
        <dbReference type="Pfam" id="PF16653"/>
    </source>
</evidence>
<evidence type="ECO:0000313" key="4">
    <source>
        <dbReference type="EMBL" id="AER65903.1"/>
    </source>
</evidence>
<feature type="domain" description="Saccharopine dehydrogenase-like C-terminal" evidence="3">
    <location>
        <begin position="141"/>
        <end position="397"/>
    </location>
</feature>
<dbReference type="PANTHER" id="PTHR11133:SF22">
    <property type="entry name" value="ALPHA-AMINOADIPIC SEMIALDEHYDE SYNTHASE, MITOCHONDRIAL"/>
    <property type="match status" value="1"/>
</dbReference>
<sequence>MAGKTVLQLGYGMQGKAALYDIVKSPIVSKVILADASTQVLDVPKAPGFEKVEAVVLDASDQKAMEELMKKADIVMELLPGPFALRAARLAAQVGVSLVSSMYFVNPGEQDPEKRQAQKEELQKIHQEASSKGVTILQEFGMDPGIDLVLTKNALDKLDVVEALHSYGAGFPEKEVAEKSPLGYKFTWSIIGVMRSYLRPARYIKDSQIVDVPADEMFMPEHTHILEVPELGGPLECFPNGDSASYAEIFGVKGTVKSMGRYICRWPGHGAFWSRMAKCGFLNEAPIKCGDAYVFPVEFCASLLGSQKQFFYEDDERDVALIRIDARGYRDGKPIRVINQIIDKRDLKTGFTSMQRTVGFTVSIGAQMILQEKISEKGVLSPIQVPFQPFISELAARDIVFTSSEEHWDGRLDA</sequence>
<dbReference type="HOGENOM" id="CLU_032858_3_0_0"/>
<dbReference type="Gene3D" id="3.40.50.720">
    <property type="entry name" value="NAD(P)-binding Rossmann-like Domain"/>
    <property type="match status" value="2"/>
</dbReference>
<dbReference type="Pfam" id="PF16653">
    <property type="entry name" value="Sacchrp_dh_C"/>
    <property type="match status" value="1"/>
</dbReference>
<dbReference type="Pfam" id="PF03435">
    <property type="entry name" value="Sacchrp_dh_NADP"/>
    <property type="match status" value="1"/>
</dbReference>
<dbReference type="STRING" id="580340.Tlie_0157"/>
<dbReference type="eggNOG" id="COG1748">
    <property type="taxonomic scope" value="Bacteria"/>
</dbReference>
<keyword evidence="1" id="KW-0560">Oxidoreductase</keyword>
<dbReference type="SUPFAM" id="SSF55347">
    <property type="entry name" value="Glyceraldehyde-3-phosphate dehydrogenase-like, C-terminal domain"/>
    <property type="match status" value="1"/>
</dbReference>
<dbReference type="OrthoDB" id="9769367at2"/>
<reference evidence="5" key="1">
    <citation type="submission" date="2011-10" db="EMBL/GenBank/DDBJ databases">
        <title>The complete genome of chromosome of Thermovirga lienii DSM 17291.</title>
        <authorList>
            <consortium name="US DOE Joint Genome Institute (JGI-PGF)"/>
            <person name="Lucas S."/>
            <person name="Copeland A."/>
            <person name="Lapidus A."/>
            <person name="Glavina del Rio T."/>
            <person name="Dalin E."/>
            <person name="Tice H."/>
            <person name="Bruce D."/>
            <person name="Goodwin L."/>
            <person name="Pitluck S."/>
            <person name="Peters L."/>
            <person name="Mikhailova N."/>
            <person name="Saunders E."/>
            <person name="Kyrpides N."/>
            <person name="Mavromatis K."/>
            <person name="Ivanova N."/>
            <person name="Last F.I."/>
            <person name="Brettin T."/>
            <person name="Detter J.C."/>
            <person name="Han C."/>
            <person name="Larimer F."/>
            <person name="Land M."/>
            <person name="Hauser L."/>
            <person name="Markowitz V."/>
            <person name="Cheng J.-F."/>
            <person name="Hugenholtz P."/>
            <person name="Woyke T."/>
            <person name="Wu D."/>
            <person name="Spring S."/>
            <person name="Schroeder M."/>
            <person name="Brambilla E.-M."/>
            <person name="Klenk H.-P."/>
            <person name="Eisen J.A."/>
        </authorList>
    </citation>
    <scope>NUCLEOTIDE SEQUENCE [LARGE SCALE GENOMIC DNA]</scope>
    <source>
        <strain evidence="5">ATCC BAA-1197 / DSM 17291 / Cas60314</strain>
    </source>
</reference>
<protein>
    <submittedName>
        <fullName evidence="4">Saccharopine dehydrogenase</fullName>
    </submittedName>
</protein>
<dbReference type="SUPFAM" id="SSF51735">
    <property type="entry name" value="NAD(P)-binding Rossmann-fold domains"/>
    <property type="match status" value="1"/>
</dbReference>
<reference evidence="4 5" key="2">
    <citation type="journal article" date="2012" name="Stand. Genomic Sci.">
        <title>Genome sequence of the moderately thermophilic, amino-acid-degrading and sulfur-reducing bacterium Thermovirga lienii type strain (Cas60314(T)).</title>
        <authorList>
            <person name="Goker M."/>
            <person name="Saunders E."/>
            <person name="Lapidus A."/>
            <person name="Nolan M."/>
            <person name="Lucas S."/>
            <person name="Hammon N."/>
            <person name="Deshpande S."/>
            <person name="Cheng J.F."/>
            <person name="Han C."/>
            <person name="Tapia R."/>
            <person name="Goodwin L.A."/>
            <person name="Pitluck S."/>
            <person name="Liolios K."/>
            <person name="Mavromatis K."/>
            <person name="Pagani I."/>
            <person name="Ivanova N."/>
            <person name="Mikhailova N."/>
            <person name="Pati A."/>
            <person name="Chen A."/>
            <person name="Palaniappan K."/>
            <person name="Land M."/>
            <person name="Chang Y.J."/>
            <person name="Jeffries C.D."/>
            <person name="Brambilla E.M."/>
            <person name="Rohde M."/>
            <person name="Spring S."/>
            <person name="Detter J.C."/>
            <person name="Woyke T."/>
            <person name="Bristow J."/>
            <person name="Eisen J.A."/>
            <person name="Markowitz V."/>
            <person name="Hugenholtz P."/>
            <person name="Kyrpides N.C."/>
            <person name="Klenk H.P."/>
        </authorList>
    </citation>
    <scope>NUCLEOTIDE SEQUENCE [LARGE SCALE GENOMIC DNA]</scope>
    <source>
        <strain evidence="5">ATCC BAA-1197 / DSM 17291 / Cas60314</strain>
    </source>
</reference>
<evidence type="ECO:0000256" key="1">
    <source>
        <dbReference type="ARBA" id="ARBA00023002"/>
    </source>
</evidence>
<evidence type="ECO:0000313" key="5">
    <source>
        <dbReference type="Proteomes" id="UP000005868"/>
    </source>
</evidence>
<proteinExistence type="predicted"/>
<gene>
    <name evidence="4" type="ordered locus">Tlie_0157</name>
</gene>
<dbReference type="EMBL" id="CP003096">
    <property type="protein sequence ID" value="AER65903.1"/>
    <property type="molecule type" value="Genomic_DNA"/>
</dbReference>
<dbReference type="Proteomes" id="UP000005868">
    <property type="component" value="Chromosome"/>
</dbReference>
<dbReference type="InterPro" id="IPR005097">
    <property type="entry name" value="Sacchrp_dh_NADP-bd"/>
</dbReference>